<dbReference type="AlphaFoldDB" id="A0A699W029"/>
<protein>
    <submittedName>
        <fullName evidence="1">Uncharacterized protein</fullName>
    </submittedName>
</protein>
<comment type="caution">
    <text evidence="1">The sequence shown here is derived from an EMBL/GenBank/DDBJ whole genome shotgun (WGS) entry which is preliminary data.</text>
</comment>
<organism evidence="1">
    <name type="scientific">Tanacetum cinerariifolium</name>
    <name type="common">Dalmatian daisy</name>
    <name type="synonym">Chrysanthemum cinerariifolium</name>
    <dbReference type="NCBI Taxonomy" id="118510"/>
    <lineage>
        <taxon>Eukaryota</taxon>
        <taxon>Viridiplantae</taxon>
        <taxon>Streptophyta</taxon>
        <taxon>Embryophyta</taxon>
        <taxon>Tracheophyta</taxon>
        <taxon>Spermatophyta</taxon>
        <taxon>Magnoliopsida</taxon>
        <taxon>eudicotyledons</taxon>
        <taxon>Gunneridae</taxon>
        <taxon>Pentapetalae</taxon>
        <taxon>asterids</taxon>
        <taxon>campanulids</taxon>
        <taxon>Asterales</taxon>
        <taxon>Asteraceae</taxon>
        <taxon>Asteroideae</taxon>
        <taxon>Anthemideae</taxon>
        <taxon>Anthemidinae</taxon>
        <taxon>Tanacetum</taxon>
    </lineage>
</organism>
<evidence type="ECO:0000313" key="1">
    <source>
        <dbReference type="EMBL" id="GFD40727.1"/>
    </source>
</evidence>
<dbReference type="EMBL" id="BKCJ011538626">
    <property type="protein sequence ID" value="GFD40727.1"/>
    <property type="molecule type" value="Genomic_DNA"/>
</dbReference>
<name>A0A699W029_TANCI</name>
<feature type="non-terminal residue" evidence="1">
    <location>
        <position position="1"/>
    </location>
</feature>
<sequence>AVVRYAGCGGGVAVDSSVSNGSVSSVDGAWSAARPQHMVGPQQRSRRKHALDLGYNLVKVVPALAPRGHAYNLERVVPEERPLHMGPLSS</sequence>
<reference evidence="1" key="1">
    <citation type="journal article" date="2019" name="Sci. Rep.">
        <title>Draft genome of Tanacetum cinerariifolium, the natural source of mosquito coil.</title>
        <authorList>
            <person name="Yamashiro T."/>
            <person name="Shiraishi A."/>
            <person name="Satake H."/>
            <person name="Nakayama K."/>
        </authorList>
    </citation>
    <scope>NUCLEOTIDE SEQUENCE</scope>
</reference>
<accession>A0A699W029</accession>
<gene>
    <name evidence="1" type="ORF">Tci_912696</name>
</gene>
<proteinExistence type="predicted"/>